<organism evidence="2">
    <name type="scientific">viral metagenome</name>
    <dbReference type="NCBI Taxonomy" id="1070528"/>
    <lineage>
        <taxon>unclassified sequences</taxon>
        <taxon>metagenomes</taxon>
        <taxon>organismal metagenomes</taxon>
    </lineage>
</organism>
<dbReference type="GO" id="GO:0016491">
    <property type="term" value="F:oxidoreductase activity"/>
    <property type="evidence" value="ECO:0007669"/>
    <property type="project" value="InterPro"/>
</dbReference>
<evidence type="ECO:0000313" key="2">
    <source>
        <dbReference type="EMBL" id="QHT37175.1"/>
    </source>
</evidence>
<dbReference type="Pfam" id="PF04116">
    <property type="entry name" value="FA_hydroxylase"/>
    <property type="match status" value="1"/>
</dbReference>
<dbReference type="AlphaFoldDB" id="A0A6C0FDB2"/>
<dbReference type="GO" id="GO:0008610">
    <property type="term" value="P:lipid biosynthetic process"/>
    <property type="evidence" value="ECO:0007669"/>
    <property type="project" value="InterPro"/>
</dbReference>
<dbReference type="GO" id="GO:0005506">
    <property type="term" value="F:iron ion binding"/>
    <property type="evidence" value="ECO:0007669"/>
    <property type="project" value="InterPro"/>
</dbReference>
<accession>A0A6C0FDB2</accession>
<proteinExistence type="predicted"/>
<name>A0A6C0FDB2_9ZZZZ</name>
<reference evidence="2" key="1">
    <citation type="journal article" date="2020" name="Nature">
        <title>Giant virus diversity and host interactions through global metagenomics.</title>
        <authorList>
            <person name="Schulz F."/>
            <person name="Roux S."/>
            <person name="Paez-Espino D."/>
            <person name="Jungbluth S."/>
            <person name="Walsh D.A."/>
            <person name="Denef V.J."/>
            <person name="McMahon K.D."/>
            <person name="Konstantinidis K.T."/>
            <person name="Eloe-Fadrosh E.A."/>
            <person name="Kyrpides N.C."/>
            <person name="Woyke T."/>
        </authorList>
    </citation>
    <scope>NUCLEOTIDE SEQUENCE</scope>
    <source>
        <strain evidence="2">GVMAG-S-ERX555967-131</strain>
    </source>
</reference>
<protein>
    <recommendedName>
        <fullName evidence="1">Fatty acid hydroxylase domain-containing protein</fullName>
    </recommendedName>
</protein>
<evidence type="ECO:0000259" key="1">
    <source>
        <dbReference type="Pfam" id="PF04116"/>
    </source>
</evidence>
<sequence length="142" mass="17772">MLEYIFAYYLFTFEQYLLHKLQHNNDYYKTHLTQHHNSYDKNDITIVKRINSLYENLDLYFYGNILCIISNYNVLKFNLVCFQLIIGYLSYYFHNEYHNKKSIWLEYQFFKYLKRKHSLHHKYCKNYFLLEPTFDIIFGTYK</sequence>
<dbReference type="EMBL" id="MN738790">
    <property type="protein sequence ID" value="QHT37175.1"/>
    <property type="molecule type" value="Genomic_DNA"/>
</dbReference>
<feature type="domain" description="Fatty acid hydroxylase" evidence="1">
    <location>
        <begin position="5"/>
        <end position="140"/>
    </location>
</feature>
<dbReference type="InterPro" id="IPR006694">
    <property type="entry name" value="Fatty_acid_hydroxylase"/>
</dbReference>